<dbReference type="AlphaFoldDB" id="A0A6G0XIJ7"/>
<proteinExistence type="predicted"/>
<sequence length="66" mass="7855">MFAVKKKVQVDKSKQRRALMWEIVRLEESTRRRLVIDHRVKILIVQDHDCKLDARVFALILALKLS</sequence>
<protein>
    <submittedName>
        <fullName evidence="1">Uncharacterized protein</fullName>
    </submittedName>
</protein>
<dbReference type="Proteomes" id="UP000481153">
    <property type="component" value="Unassembled WGS sequence"/>
</dbReference>
<organism evidence="1 2">
    <name type="scientific">Aphanomyces euteiches</name>
    <dbReference type="NCBI Taxonomy" id="100861"/>
    <lineage>
        <taxon>Eukaryota</taxon>
        <taxon>Sar</taxon>
        <taxon>Stramenopiles</taxon>
        <taxon>Oomycota</taxon>
        <taxon>Saprolegniomycetes</taxon>
        <taxon>Saprolegniales</taxon>
        <taxon>Verrucalvaceae</taxon>
        <taxon>Aphanomyces</taxon>
    </lineage>
</organism>
<dbReference type="EMBL" id="VJMJ01000054">
    <property type="protein sequence ID" value="KAF0740169.1"/>
    <property type="molecule type" value="Genomic_DNA"/>
</dbReference>
<gene>
    <name evidence="1" type="ORF">Ae201684_004403</name>
</gene>
<accession>A0A6G0XIJ7</accession>
<reference evidence="1 2" key="1">
    <citation type="submission" date="2019-07" db="EMBL/GenBank/DDBJ databases">
        <title>Genomics analysis of Aphanomyces spp. identifies a new class of oomycete effector associated with host adaptation.</title>
        <authorList>
            <person name="Gaulin E."/>
        </authorList>
    </citation>
    <scope>NUCLEOTIDE SEQUENCE [LARGE SCALE GENOMIC DNA]</scope>
    <source>
        <strain evidence="1 2">ATCC 201684</strain>
    </source>
</reference>
<keyword evidence="2" id="KW-1185">Reference proteome</keyword>
<comment type="caution">
    <text evidence="1">The sequence shown here is derived from an EMBL/GenBank/DDBJ whole genome shotgun (WGS) entry which is preliminary data.</text>
</comment>
<evidence type="ECO:0000313" key="1">
    <source>
        <dbReference type="EMBL" id="KAF0740169.1"/>
    </source>
</evidence>
<evidence type="ECO:0000313" key="2">
    <source>
        <dbReference type="Proteomes" id="UP000481153"/>
    </source>
</evidence>
<name>A0A6G0XIJ7_9STRA</name>